<sequence length="642" mass="71499">MRRDLHTSIKKAARVLAAVPSPPPARKSTSLLQRRVRNSSSPSTRQSSLLLMRLGVDPQTAVSATTATTSGTRRQAAKTSIGGIPLSLSPSHKQAQLQRIRSSIQQRQLQQRQLQLQLQQQQQQQQQQQPQARRRSAAATARSAIPSKTERAAQNAMAIQQAIRISSPFYTQPDLHSQQQPSFWRNLLSVFSSSQRTQSEHRIQHHHYHHHYSSTDTSAFTNYPPVSSLIMEAETALPPTSTISTSTSPDPTEPITHINPLPPPFFEALPLILPPNYPPPTPRIPDMDLRAIALGVNHLAGSDIGRDAAWVLERPARLEYLGDSVLELATRSLLFRELTDLSPHSMGMLKAHLVSNDVLGHLYNQAGLESLRVDTAEWAIETLRTQHPSSIIGGKSLLAELDGGKHAITEHQDLKSQAAKRWLCFGTPEDKTAAFSPSSLYTTQGFPASSSKEEAADAKDATTKETARRKRISQYLSDLPHSRKADLFEAYLGALYISLSPSLASEWVQALLRPFAARAMRHERMQSEDALTRAGLVRRRAKQKREAQLETERRVTVKEYEEQARREMAGSDLVEVEPAVPSSSSLSSPDLSSMTTLRESASQQQRPQHQPKWNINTSQSQQHQADAPSPPSPTWWQRIFRP</sequence>
<feature type="compositionally biased region" description="Polar residues" evidence="1">
    <location>
        <begin position="594"/>
        <end position="624"/>
    </location>
</feature>
<dbReference type="GO" id="GO:0004525">
    <property type="term" value="F:ribonuclease III activity"/>
    <property type="evidence" value="ECO:0007669"/>
    <property type="project" value="InterPro"/>
</dbReference>
<feature type="region of interest" description="Disordered" evidence="1">
    <location>
        <begin position="446"/>
        <end position="469"/>
    </location>
</feature>
<dbReference type="PROSITE" id="PS50142">
    <property type="entry name" value="RNASE_3_2"/>
    <property type="match status" value="1"/>
</dbReference>
<evidence type="ECO:0000313" key="4">
    <source>
        <dbReference type="Proteomes" id="UP001176517"/>
    </source>
</evidence>
<dbReference type="Gene3D" id="1.10.1520.10">
    <property type="entry name" value="Ribonuclease III domain"/>
    <property type="match status" value="1"/>
</dbReference>
<dbReference type="SUPFAM" id="SSF69065">
    <property type="entry name" value="RNase III domain-like"/>
    <property type="match status" value="1"/>
</dbReference>
<dbReference type="InterPro" id="IPR000999">
    <property type="entry name" value="RNase_III_dom"/>
</dbReference>
<evidence type="ECO:0000313" key="3">
    <source>
        <dbReference type="EMBL" id="KAK0544890.1"/>
    </source>
</evidence>
<name>A0AAN6JR85_9BASI</name>
<evidence type="ECO:0000256" key="1">
    <source>
        <dbReference type="SAM" id="MobiDB-lite"/>
    </source>
</evidence>
<reference evidence="3" key="1">
    <citation type="journal article" date="2023" name="PhytoFront">
        <title>Draft Genome Resources of Seven Strains of Tilletia horrida, Causal Agent of Kernel Smut of Rice.</title>
        <authorList>
            <person name="Khanal S."/>
            <person name="Antony Babu S."/>
            <person name="Zhou X.G."/>
        </authorList>
    </citation>
    <scope>NUCLEOTIDE SEQUENCE</scope>
    <source>
        <strain evidence="3">TX6</strain>
    </source>
</reference>
<dbReference type="AlphaFoldDB" id="A0AAN6JR85"/>
<feature type="region of interest" description="Disordered" evidence="1">
    <location>
        <begin position="561"/>
        <end position="642"/>
    </location>
</feature>
<gene>
    <name evidence="3" type="ORF">OC846_005891</name>
</gene>
<dbReference type="Pfam" id="PF00636">
    <property type="entry name" value="Ribonuclease_3"/>
    <property type="match status" value="1"/>
</dbReference>
<accession>A0AAN6JR85</accession>
<keyword evidence="4" id="KW-1185">Reference proteome</keyword>
<dbReference type="InterPro" id="IPR036389">
    <property type="entry name" value="RNase_III_sf"/>
</dbReference>
<feature type="compositionally biased region" description="Low complexity" evidence="1">
    <location>
        <begin position="64"/>
        <end position="74"/>
    </location>
</feature>
<evidence type="ECO:0000259" key="2">
    <source>
        <dbReference type="PROSITE" id="PS50142"/>
    </source>
</evidence>
<comment type="caution">
    <text evidence="3">The sequence shown here is derived from an EMBL/GenBank/DDBJ whole genome shotgun (WGS) entry which is preliminary data.</text>
</comment>
<feature type="region of interest" description="Disordered" evidence="1">
    <location>
        <begin position="125"/>
        <end position="150"/>
    </location>
</feature>
<protein>
    <recommendedName>
        <fullName evidence="2">RNase III domain-containing protein</fullName>
    </recommendedName>
</protein>
<feature type="compositionally biased region" description="Basic and acidic residues" evidence="1">
    <location>
        <begin position="451"/>
        <end position="466"/>
    </location>
</feature>
<feature type="region of interest" description="Disordered" evidence="1">
    <location>
        <begin position="64"/>
        <end position="92"/>
    </location>
</feature>
<dbReference type="SMART" id="SM00535">
    <property type="entry name" value="RIBOc"/>
    <property type="match status" value="1"/>
</dbReference>
<dbReference type="GO" id="GO:0006396">
    <property type="term" value="P:RNA processing"/>
    <property type="evidence" value="ECO:0007669"/>
    <property type="project" value="InterPro"/>
</dbReference>
<feature type="region of interest" description="Disordered" evidence="1">
    <location>
        <begin position="20"/>
        <end position="47"/>
    </location>
</feature>
<feature type="compositionally biased region" description="Low complexity" evidence="1">
    <location>
        <begin position="581"/>
        <end position="593"/>
    </location>
</feature>
<organism evidence="3 4">
    <name type="scientific">Tilletia horrida</name>
    <dbReference type="NCBI Taxonomy" id="155126"/>
    <lineage>
        <taxon>Eukaryota</taxon>
        <taxon>Fungi</taxon>
        <taxon>Dikarya</taxon>
        <taxon>Basidiomycota</taxon>
        <taxon>Ustilaginomycotina</taxon>
        <taxon>Exobasidiomycetes</taxon>
        <taxon>Tilletiales</taxon>
        <taxon>Tilletiaceae</taxon>
        <taxon>Tilletia</taxon>
    </lineage>
</organism>
<dbReference type="CDD" id="cd00593">
    <property type="entry name" value="RIBOc"/>
    <property type="match status" value="1"/>
</dbReference>
<proteinExistence type="predicted"/>
<feature type="domain" description="RNase III" evidence="2">
    <location>
        <begin position="317"/>
        <end position="368"/>
    </location>
</feature>
<dbReference type="EMBL" id="JAPDMZ010000257">
    <property type="protein sequence ID" value="KAK0544890.1"/>
    <property type="molecule type" value="Genomic_DNA"/>
</dbReference>
<dbReference type="Proteomes" id="UP001176517">
    <property type="component" value="Unassembled WGS sequence"/>
</dbReference>